<keyword evidence="2" id="KW-1185">Reference proteome</keyword>
<evidence type="ECO:0000313" key="1">
    <source>
        <dbReference type="EMBL" id="GGH63694.1"/>
    </source>
</evidence>
<comment type="caution">
    <text evidence="1">The sequence shown here is derived from an EMBL/GenBank/DDBJ whole genome shotgun (WGS) entry which is preliminary data.</text>
</comment>
<dbReference type="Proteomes" id="UP000627292">
    <property type="component" value="Unassembled WGS sequence"/>
</dbReference>
<sequence>MPVFRYVLTILFFFVICQIAHAQLTKKDFKLLLDGKAYKQTDSIAVSDLLKVKEVTGNFPWLQIKDITIYITMHRDSAVHAIPTILGIRGNVITEEVRQQFRRLKATNLVCISVGATNKAGQPIEISELFLIIKKEE</sequence>
<reference evidence="1" key="2">
    <citation type="submission" date="2020-09" db="EMBL/GenBank/DDBJ databases">
        <authorList>
            <person name="Sun Q."/>
            <person name="Zhou Y."/>
        </authorList>
    </citation>
    <scope>NUCLEOTIDE SEQUENCE</scope>
    <source>
        <strain evidence="1">CGMCC 1.15290</strain>
    </source>
</reference>
<dbReference type="AlphaFoldDB" id="A0A917IT93"/>
<dbReference type="RefSeq" id="WP_188951402.1">
    <property type="nucleotide sequence ID" value="NZ_BMIB01000002.1"/>
</dbReference>
<dbReference type="EMBL" id="BMIB01000002">
    <property type="protein sequence ID" value="GGH63694.1"/>
    <property type="molecule type" value="Genomic_DNA"/>
</dbReference>
<name>A0A917IT93_9BACT</name>
<organism evidence="1 2">
    <name type="scientific">Filimonas zeae</name>
    <dbReference type="NCBI Taxonomy" id="1737353"/>
    <lineage>
        <taxon>Bacteria</taxon>
        <taxon>Pseudomonadati</taxon>
        <taxon>Bacteroidota</taxon>
        <taxon>Chitinophagia</taxon>
        <taxon>Chitinophagales</taxon>
        <taxon>Chitinophagaceae</taxon>
        <taxon>Filimonas</taxon>
    </lineage>
</organism>
<gene>
    <name evidence="1" type="ORF">GCM10011379_14900</name>
</gene>
<protein>
    <submittedName>
        <fullName evidence="1">Uncharacterized protein</fullName>
    </submittedName>
</protein>
<proteinExistence type="predicted"/>
<evidence type="ECO:0000313" key="2">
    <source>
        <dbReference type="Proteomes" id="UP000627292"/>
    </source>
</evidence>
<accession>A0A917IT93</accession>
<reference evidence="1" key="1">
    <citation type="journal article" date="2014" name="Int. J. Syst. Evol. Microbiol.">
        <title>Complete genome sequence of Corynebacterium casei LMG S-19264T (=DSM 44701T), isolated from a smear-ripened cheese.</title>
        <authorList>
            <consortium name="US DOE Joint Genome Institute (JGI-PGF)"/>
            <person name="Walter F."/>
            <person name="Albersmeier A."/>
            <person name="Kalinowski J."/>
            <person name="Ruckert C."/>
        </authorList>
    </citation>
    <scope>NUCLEOTIDE SEQUENCE</scope>
    <source>
        <strain evidence="1">CGMCC 1.15290</strain>
    </source>
</reference>